<name>A0A9P7R199_9PEZI</name>
<comment type="caution">
    <text evidence="2">The sequence shown here is derived from an EMBL/GenBank/DDBJ whole genome shotgun (WGS) entry which is preliminary data.</text>
</comment>
<dbReference type="Proteomes" id="UP000699042">
    <property type="component" value="Unassembled WGS sequence"/>
</dbReference>
<feature type="non-terminal residue" evidence="2">
    <location>
        <position position="1"/>
    </location>
</feature>
<feature type="compositionally biased region" description="Basic and acidic residues" evidence="1">
    <location>
        <begin position="32"/>
        <end position="41"/>
    </location>
</feature>
<dbReference type="EMBL" id="JAESDN010000009">
    <property type="protein sequence ID" value="KAG7045363.1"/>
    <property type="molecule type" value="Genomic_DNA"/>
</dbReference>
<organism evidence="2 3">
    <name type="scientific">Colletotrichum scovillei</name>
    <dbReference type="NCBI Taxonomy" id="1209932"/>
    <lineage>
        <taxon>Eukaryota</taxon>
        <taxon>Fungi</taxon>
        <taxon>Dikarya</taxon>
        <taxon>Ascomycota</taxon>
        <taxon>Pezizomycotina</taxon>
        <taxon>Sordariomycetes</taxon>
        <taxon>Hypocreomycetidae</taxon>
        <taxon>Glomerellales</taxon>
        <taxon>Glomerellaceae</taxon>
        <taxon>Colletotrichum</taxon>
        <taxon>Colletotrichum acutatum species complex</taxon>
    </lineage>
</organism>
<reference evidence="2" key="1">
    <citation type="submission" date="2021-05" db="EMBL/GenBank/DDBJ databases">
        <title>Comparative genomics of three Colletotrichum scovillei strains and genetic complementation revealed genes involved fungal growth and virulence on chili pepper.</title>
        <authorList>
            <person name="Hsieh D.-K."/>
            <person name="Chuang S.-C."/>
            <person name="Chen C.-Y."/>
            <person name="Chao Y.-T."/>
            <person name="Lu M.-Y.J."/>
            <person name="Lee M.-H."/>
            <person name="Shih M.-C."/>
        </authorList>
    </citation>
    <scope>NUCLEOTIDE SEQUENCE</scope>
    <source>
        <strain evidence="2">Coll-153</strain>
    </source>
</reference>
<protein>
    <submittedName>
        <fullName evidence="2">Uncharacterized protein</fullName>
    </submittedName>
</protein>
<accession>A0A9P7R199</accession>
<sequence length="121" mass="12962">IVHCDWGRNNTVNTSSTCSSRVKFRAPPSQQRQEETPKRSTGEQWTAAVGVGDGWGAAGGRGVSEPVPSDKSAYISICDESPGGKRGLSAALITDGMPWPTQQQHHHQLGFAAQCLKCSRL</sequence>
<gene>
    <name evidence="2" type="ORF">JMJ77_009446</name>
</gene>
<keyword evidence="3" id="KW-1185">Reference proteome</keyword>
<evidence type="ECO:0000313" key="2">
    <source>
        <dbReference type="EMBL" id="KAG7045363.1"/>
    </source>
</evidence>
<evidence type="ECO:0000313" key="3">
    <source>
        <dbReference type="Proteomes" id="UP000699042"/>
    </source>
</evidence>
<evidence type="ECO:0000256" key="1">
    <source>
        <dbReference type="SAM" id="MobiDB-lite"/>
    </source>
</evidence>
<dbReference type="AlphaFoldDB" id="A0A9P7R199"/>
<feature type="region of interest" description="Disordered" evidence="1">
    <location>
        <begin position="13"/>
        <end position="44"/>
    </location>
</feature>
<proteinExistence type="predicted"/>